<dbReference type="InterPro" id="IPR013740">
    <property type="entry name" value="Redoxin"/>
</dbReference>
<protein>
    <submittedName>
        <fullName evidence="7">TlpA disulfide reductase family protein</fullName>
    </submittedName>
</protein>
<evidence type="ECO:0000256" key="5">
    <source>
        <dbReference type="ARBA" id="ARBA00023284"/>
    </source>
</evidence>
<proteinExistence type="predicted"/>
<comment type="caution">
    <text evidence="7">The sequence shown here is derived from an EMBL/GenBank/DDBJ whole genome shotgun (WGS) entry which is preliminary data.</text>
</comment>
<evidence type="ECO:0000256" key="2">
    <source>
        <dbReference type="ARBA" id="ARBA00022748"/>
    </source>
</evidence>
<dbReference type="Pfam" id="PF08534">
    <property type="entry name" value="Redoxin"/>
    <property type="match status" value="1"/>
</dbReference>
<feature type="domain" description="Thioredoxin" evidence="6">
    <location>
        <begin position="1"/>
        <end position="131"/>
    </location>
</feature>
<reference evidence="7 8" key="1">
    <citation type="submission" date="2023-10" db="EMBL/GenBank/DDBJ databases">
        <title>Development of a sustainable strategy for remediation of hydrocarbon-contaminated territories based on the waste exchange concept.</title>
        <authorList>
            <person name="Krivoruchko A."/>
        </authorList>
    </citation>
    <scope>NUCLEOTIDE SEQUENCE [LARGE SCALE GENOMIC DNA]</scope>
    <source>
        <strain evidence="7 8">IEGM 1236</strain>
    </source>
</reference>
<dbReference type="InterPro" id="IPR017937">
    <property type="entry name" value="Thioredoxin_CS"/>
</dbReference>
<evidence type="ECO:0000313" key="8">
    <source>
        <dbReference type="Proteomes" id="UP001185792"/>
    </source>
</evidence>
<dbReference type="EMBL" id="JAWLUM010000006">
    <property type="protein sequence ID" value="MDV7136820.1"/>
    <property type="molecule type" value="Genomic_DNA"/>
</dbReference>
<keyword evidence="4" id="KW-1015">Disulfide bond</keyword>
<keyword evidence="8" id="KW-1185">Reference proteome</keyword>
<comment type="subcellular location">
    <subcellularLocation>
        <location evidence="1">Cell envelope</location>
    </subcellularLocation>
</comment>
<keyword evidence="3" id="KW-0812">Transmembrane</keyword>
<dbReference type="PANTHER" id="PTHR42852:SF6">
    <property type="entry name" value="THIOL:DISULFIDE INTERCHANGE PROTEIN DSBE"/>
    <property type="match status" value="1"/>
</dbReference>
<evidence type="ECO:0000259" key="6">
    <source>
        <dbReference type="PROSITE" id="PS51352"/>
    </source>
</evidence>
<dbReference type="PANTHER" id="PTHR42852">
    <property type="entry name" value="THIOL:DISULFIDE INTERCHANGE PROTEIN DSBE"/>
    <property type="match status" value="1"/>
</dbReference>
<gene>
    <name evidence="7" type="ORF">R4198_24280</name>
</gene>
<evidence type="ECO:0000313" key="7">
    <source>
        <dbReference type="EMBL" id="MDV7136820.1"/>
    </source>
</evidence>
<evidence type="ECO:0000256" key="1">
    <source>
        <dbReference type="ARBA" id="ARBA00004196"/>
    </source>
</evidence>
<accession>A0ABU4EZY1</accession>
<dbReference type="CDD" id="cd02966">
    <property type="entry name" value="TlpA_like_family"/>
    <property type="match status" value="1"/>
</dbReference>
<dbReference type="RefSeq" id="WP_317714785.1">
    <property type="nucleotide sequence ID" value="NZ_JAWLUM010000006.1"/>
</dbReference>
<keyword evidence="2" id="KW-0201">Cytochrome c-type biogenesis</keyword>
<organism evidence="7 8">
    <name type="scientific">Williamsia marianensis</name>
    <dbReference type="NCBI Taxonomy" id="85044"/>
    <lineage>
        <taxon>Bacteria</taxon>
        <taxon>Bacillati</taxon>
        <taxon>Actinomycetota</taxon>
        <taxon>Actinomycetes</taxon>
        <taxon>Mycobacteriales</taxon>
        <taxon>Nocardiaceae</taxon>
        <taxon>Williamsia</taxon>
    </lineage>
</organism>
<name>A0ABU4EZY1_WILMA</name>
<dbReference type="PROSITE" id="PS51352">
    <property type="entry name" value="THIOREDOXIN_2"/>
    <property type="match status" value="1"/>
</dbReference>
<dbReference type="InterPro" id="IPR036249">
    <property type="entry name" value="Thioredoxin-like_sf"/>
</dbReference>
<evidence type="ECO:0000256" key="4">
    <source>
        <dbReference type="ARBA" id="ARBA00023157"/>
    </source>
</evidence>
<dbReference type="InterPro" id="IPR050553">
    <property type="entry name" value="Thioredoxin_ResA/DsbE_sf"/>
</dbReference>
<evidence type="ECO:0000256" key="3">
    <source>
        <dbReference type="ARBA" id="ARBA00022968"/>
    </source>
</evidence>
<keyword evidence="3" id="KW-0735">Signal-anchor</keyword>
<dbReference type="SUPFAM" id="SSF52833">
    <property type="entry name" value="Thioredoxin-like"/>
    <property type="match status" value="1"/>
</dbReference>
<keyword evidence="5" id="KW-0676">Redox-active center</keyword>
<dbReference type="Gene3D" id="3.40.30.10">
    <property type="entry name" value="Glutaredoxin"/>
    <property type="match status" value="1"/>
</dbReference>
<dbReference type="Proteomes" id="UP001185792">
    <property type="component" value="Unassembled WGS sequence"/>
</dbReference>
<dbReference type="PROSITE" id="PS00194">
    <property type="entry name" value="THIOREDOXIN_1"/>
    <property type="match status" value="1"/>
</dbReference>
<sequence length="134" mass="14146">MSDGSDVDLGNATAGAMWVINFWAYWCAPCRKELPIFAEFNRVAGDRVNVLTVQGSDGAQNPFLSLNLLIDIGVDLPTVVDTDAAMAAALGVPRVYPSTVLVRADGSVAAVLPQVFASTDELIQAVNTHLGLTL</sequence>
<dbReference type="InterPro" id="IPR013766">
    <property type="entry name" value="Thioredoxin_domain"/>
</dbReference>